<organism evidence="2 3">
    <name type="scientific">Cohnella silvisoli</name>
    <dbReference type="NCBI Taxonomy" id="2873699"/>
    <lineage>
        <taxon>Bacteria</taxon>
        <taxon>Bacillati</taxon>
        <taxon>Bacillota</taxon>
        <taxon>Bacilli</taxon>
        <taxon>Bacillales</taxon>
        <taxon>Paenibacillaceae</taxon>
        <taxon>Cohnella</taxon>
    </lineage>
</organism>
<evidence type="ECO:0000313" key="2">
    <source>
        <dbReference type="EMBL" id="MEQ4482330.1"/>
    </source>
</evidence>
<keyword evidence="1" id="KW-1133">Transmembrane helix</keyword>
<protein>
    <submittedName>
        <fullName evidence="2">DUF3995 domain-containing protein</fullName>
    </submittedName>
</protein>
<feature type="transmembrane region" description="Helical" evidence="1">
    <location>
        <begin position="125"/>
        <end position="145"/>
    </location>
</feature>
<evidence type="ECO:0000313" key="3">
    <source>
        <dbReference type="Proteomes" id="UP001493487"/>
    </source>
</evidence>
<feature type="transmembrane region" description="Helical" evidence="1">
    <location>
        <begin position="7"/>
        <end position="27"/>
    </location>
</feature>
<dbReference type="InterPro" id="IPR025058">
    <property type="entry name" value="DUF3995"/>
</dbReference>
<keyword evidence="1" id="KW-0812">Transmembrane</keyword>
<reference evidence="2 3" key="1">
    <citation type="journal article" date="2023" name="Genome Announc.">
        <title>Pan-Genome Analyses of the Genus Cohnella and Proposal of the Novel Species Cohnella silvisoli sp. nov., Isolated from Forest Soil.</title>
        <authorList>
            <person name="Wang C."/>
            <person name="Mao L."/>
            <person name="Bao G."/>
            <person name="Zhu H."/>
        </authorList>
    </citation>
    <scope>NUCLEOTIDE SEQUENCE [LARGE SCALE GENOMIC DNA]</scope>
    <source>
        <strain evidence="2 3">NL03-T5-1</strain>
    </source>
</reference>
<dbReference type="RefSeq" id="WP_232185006.1">
    <property type="nucleotide sequence ID" value="NZ_JAIOAP010000004.1"/>
</dbReference>
<gene>
    <name evidence="2" type="ORF">QJS35_07965</name>
</gene>
<accession>A0ABV1KQF8</accession>
<evidence type="ECO:0000256" key="1">
    <source>
        <dbReference type="SAM" id="Phobius"/>
    </source>
</evidence>
<feature type="transmembrane region" description="Helical" evidence="1">
    <location>
        <begin position="52"/>
        <end position="74"/>
    </location>
</feature>
<name>A0ABV1KQF8_9BACL</name>
<dbReference type="Proteomes" id="UP001493487">
    <property type="component" value="Unassembled WGS sequence"/>
</dbReference>
<feature type="transmembrane region" description="Helical" evidence="1">
    <location>
        <begin position="86"/>
        <end position="113"/>
    </location>
</feature>
<dbReference type="Pfam" id="PF13160">
    <property type="entry name" value="DUF3995"/>
    <property type="match status" value="1"/>
</dbReference>
<keyword evidence="3" id="KW-1185">Reference proteome</keyword>
<proteinExistence type="predicted"/>
<sequence>MNKLKSWPIICGVIWSLLFAFMSFYWASGGMLGVDTLGGEIYRQAVLRNEGFILIVWLTGIAKVLGALLLLSLFIHWKKKLIIRAIYFITLIVGIFLLIYGLINFVTIFLSLIHILNLSIDNRSAWWRLLFWEPFWMLGGVFYMISGRLLIRGKASANGHE</sequence>
<dbReference type="EMBL" id="JASKHM010000003">
    <property type="protein sequence ID" value="MEQ4482330.1"/>
    <property type="molecule type" value="Genomic_DNA"/>
</dbReference>
<keyword evidence="1" id="KW-0472">Membrane</keyword>
<comment type="caution">
    <text evidence="2">The sequence shown here is derived from an EMBL/GenBank/DDBJ whole genome shotgun (WGS) entry which is preliminary data.</text>
</comment>